<evidence type="ECO:0000313" key="2">
    <source>
        <dbReference type="Proteomes" id="UP000838412"/>
    </source>
</evidence>
<proteinExistence type="predicted"/>
<reference evidence="1" key="1">
    <citation type="submission" date="2022-01" db="EMBL/GenBank/DDBJ databases">
        <authorList>
            <person name="Braso-Vives M."/>
        </authorList>
    </citation>
    <scope>NUCLEOTIDE SEQUENCE</scope>
</reference>
<name>A0A8J9ZKL2_BRALA</name>
<protein>
    <submittedName>
        <fullName evidence="1">Hypp1600 protein</fullName>
    </submittedName>
</protein>
<accession>A0A8J9ZKL2</accession>
<evidence type="ECO:0000313" key="1">
    <source>
        <dbReference type="EMBL" id="CAH1256147.1"/>
    </source>
</evidence>
<organism evidence="1 2">
    <name type="scientific">Branchiostoma lanceolatum</name>
    <name type="common">Common lancelet</name>
    <name type="synonym">Amphioxus lanceolatum</name>
    <dbReference type="NCBI Taxonomy" id="7740"/>
    <lineage>
        <taxon>Eukaryota</taxon>
        <taxon>Metazoa</taxon>
        <taxon>Chordata</taxon>
        <taxon>Cephalochordata</taxon>
        <taxon>Leptocardii</taxon>
        <taxon>Amphioxiformes</taxon>
        <taxon>Branchiostomatidae</taxon>
        <taxon>Branchiostoma</taxon>
    </lineage>
</organism>
<keyword evidence="2" id="KW-1185">Reference proteome</keyword>
<dbReference type="EMBL" id="OV696688">
    <property type="protein sequence ID" value="CAH1256147.1"/>
    <property type="molecule type" value="Genomic_DNA"/>
</dbReference>
<dbReference type="AlphaFoldDB" id="A0A8J9ZKL2"/>
<dbReference type="Proteomes" id="UP000838412">
    <property type="component" value="Chromosome 3"/>
</dbReference>
<gene>
    <name evidence="1" type="primary">Hypp1600</name>
    <name evidence="1" type="ORF">BLAG_LOCUS14663</name>
</gene>
<sequence length="119" mass="13073">MGDVGPLHRRVDQQLQTPPCFPLSLHKPETSSLSPSLIFIPRHLPKVSPGLFVTLDGGEGGISAVRLDPNWAENKEYHRNMSTGPGIPARFGVKSAEQREKWGGLGREQAEVPVCHYHA</sequence>
<dbReference type="OrthoDB" id="2735536at2759"/>